<dbReference type="OMA" id="EEIMCGA"/>
<feature type="region of interest" description="Disordered" evidence="2">
    <location>
        <begin position="27"/>
        <end position="133"/>
    </location>
</feature>
<dbReference type="GeneID" id="93577935"/>
<dbReference type="PANTHER" id="PTHR19842:SF2">
    <property type="entry name" value="WD REPEAT PROTEIN (AFU_ORTHOLOGUE AFUA_5G04300)"/>
    <property type="match status" value="1"/>
</dbReference>
<dbReference type="OrthoDB" id="10248252at2759"/>
<evidence type="ECO:0000313" key="3">
    <source>
        <dbReference type="EMBL" id="OJJ69285.1"/>
    </source>
</evidence>
<sequence>MSRIHTPEESEELSIVEEEEAQLLLSQFMRNSSYQTQTSPAGSRSDQNPVPEECSNAGGNTRTIVKKRGRRPKTRIDARSSPATSEHRVTSSTPQTPDPLYFSEQDRQNTTSSPGDGRGMSCSRRSRRARTGPNNYYDKAYYFGFGSDDEVSESPARTSTTSRHPTFPSIAPEPKAFSCTRDRNEQARVIYSSPHFQIIKSSFKTLDDLGISGRACYSSLRSPAEYALRYQNISPPADEVLHVDFDRNETAAVLDLFVFLYGFQRPEKMEIALSDQVIQAAYVNDMPQTASRKIWRLCELAQIMSTEGIEGMDDSHKWLLEIIAPVRKDKHKRQAGRLIRKILGLVQDTTHDGLLPISNNKLWELSRVLPSALVLGRRGPPEIDAFIADARRGCLPSNPCIIKATASGSGCAEMTGSLNRILQRRELGLRVNRQLYSTINNDFKLAKTWKDASNDVIVLAWAPDGTRFAAGATAQCDEHNMEYNRNNNLVVGDIVNNELAELPDHWILRPPGRTAASRTLHDPRLWMSVTSIEWWDDALFTASYDHTVKIWNASGRDFSCRRTLKHDSKVEVMARSFFEPNLLATGTRSIGLWTLSESTHIPLELPRARSRKDRELVPTSLAWGTIKETGNILLAGMCEKGDGTLQTGLLAGWRIDEASITPMQFSPNSQNMFDIKWHPTLPIFAAATSIGHGPVTKAYKDTRSLVRMYHPLSSKVCTMEFECPALDINDAHICPMNPGYVTASCTDGITYVWDHRRPDQILHKLQHGEALNQIDETISREQADVGVRLSLWGDRIDEFYTGSSDGVLKRWDILRAPEDVLVQDTAKFEEEIMCGAFSKDKSNLLIGDAAGGVHLLSPGSFTSNGGLSMDFKPSIQPQLQMRIDGHVSNPDSGIRAGAELLETEKLIRHPIYGVGQGPYYDGPFAAWARPEDIPECEIARARLKEEVQLRQLDGPPPECRTGLDTASQQDIRAQIRLAHIRNQRRHQNKRTRDGLAEPPTYARTNAVDSVDDVPDKYKRRLHHVVSPPGSMPPNIGVIDLSGETNTEGKSGSNVIIDFAGFQKAMEKVEEELEEDFWWPPSSTIDANIRELDGI</sequence>
<dbReference type="VEuPathDB" id="FungiDB:ASPBRDRAFT_45586"/>
<dbReference type="GO" id="GO:0031929">
    <property type="term" value="P:TOR signaling"/>
    <property type="evidence" value="ECO:0007669"/>
    <property type="project" value="InterPro"/>
</dbReference>
<dbReference type="InterPro" id="IPR036322">
    <property type="entry name" value="WD40_repeat_dom_sf"/>
</dbReference>
<evidence type="ECO:0000313" key="4">
    <source>
        <dbReference type="Proteomes" id="UP000184499"/>
    </source>
</evidence>
<protein>
    <recommendedName>
        <fullName evidence="5">WD repeat protein</fullName>
    </recommendedName>
</protein>
<dbReference type="EMBL" id="KV878688">
    <property type="protein sequence ID" value="OJJ69285.1"/>
    <property type="molecule type" value="Genomic_DNA"/>
</dbReference>
<evidence type="ECO:0000256" key="2">
    <source>
        <dbReference type="SAM" id="MobiDB-lite"/>
    </source>
</evidence>
<gene>
    <name evidence="3" type="ORF">ASPBRDRAFT_45586</name>
</gene>
<comment type="similarity">
    <text evidence="1">Belongs to the WD repeat LST8 family.</text>
</comment>
<accession>A0A1L9UC87</accession>
<dbReference type="FunFam" id="2.130.10.10:FF:000969">
    <property type="entry name" value="WD repeat protein"/>
    <property type="match status" value="1"/>
</dbReference>
<feature type="compositionally biased region" description="Basic residues" evidence="2">
    <location>
        <begin position="64"/>
        <end position="73"/>
    </location>
</feature>
<dbReference type="Proteomes" id="UP000184499">
    <property type="component" value="Unassembled WGS sequence"/>
</dbReference>
<proteinExistence type="inferred from homology"/>
<dbReference type="GO" id="GO:0031931">
    <property type="term" value="C:TORC1 complex"/>
    <property type="evidence" value="ECO:0007669"/>
    <property type="project" value="InterPro"/>
</dbReference>
<dbReference type="GO" id="GO:0031932">
    <property type="term" value="C:TORC2 complex"/>
    <property type="evidence" value="ECO:0007669"/>
    <property type="project" value="InterPro"/>
</dbReference>
<reference evidence="4" key="1">
    <citation type="journal article" date="2017" name="Genome Biol.">
        <title>Comparative genomics reveals high biological diversity and specific adaptations in the industrially and medically important fungal genus Aspergillus.</title>
        <authorList>
            <person name="de Vries R.P."/>
            <person name="Riley R."/>
            <person name="Wiebenga A."/>
            <person name="Aguilar-Osorio G."/>
            <person name="Amillis S."/>
            <person name="Uchima C.A."/>
            <person name="Anderluh G."/>
            <person name="Asadollahi M."/>
            <person name="Askin M."/>
            <person name="Barry K."/>
            <person name="Battaglia E."/>
            <person name="Bayram O."/>
            <person name="Benocci T."/>
            <person name="Braus-Stromeyer S.A."/>
            <person name="Caldana C."/>
            <person name="Canovas D."/>
            <person name="Cerqueira G.C."/>
            <person name="Chen F."/>
            <person name="Chen W."/>
            <person name="Choi C."/>
            <person name="Clum A."/>
            <person name="Dos Santos R.A."/>
            <person name="Damasio A.R."/>
            <person name="Diallinas G."/>
            <person name="Emri T."/>
            <person name="Fekete E."/>
            <person name="Flipphi M."/>
            <person name="Freyberg S."/>
            <person name="Gallo A."/>
            <person name="Gournas C."/>
            <person name="Habgood R."/>
            <person name="Hainaut M."/>
            <person name="Harispe M.L."/>
            <person name="Henrissat B."/>
            <person name="Hilden K.S."/>
            <person name="Hope R."/>
            <person name="Hossain A."/>
            <person name="Karabika E."/>
            <person name="Karaffa L."/>
            <person name="Karanyi Z."/>
            <person name="Krasevec N."/>
            <person name="Kuo A."/>
            <person name="Kusch H."/>
            <person name="LaButti K."/>
            <person name="Lagendijk E.L."/>
            <person name="Lapidus A."/>
            <person name="Levasseur A."/>
            <person name="Lindquist E."/>
            <person name="Lipzen A."/>
            <person name="Logrieco A.F."/>
            <person name="MacCabe A."/>
            <person name="Maekelae M.R."/>
            <person name="Malavazi I."/>
            <person name="Melin P."/>
            <person name="Meyer V."/>
            <person name="Mielnichuk N."/>
            <person name="Miskei M."/>
            <person name="Molnar A.P."/>
            <person name="Mule G."/>
            <person name="Ngan C.Y."/>
            <person name="Orejas M."/>
            <person name="Orosz E."/>
            <person name="Ouedraogo J.P."/>
            <person name="Overkamp K.M."/>
            <person name="Park H.-S."/>
            <person name="Perrone G."/>
            <person name="Piumi F."/>
            <person name="Punt P.J."/>
            <person name="Ram A.F."/>
            <person name="Ramon A."/>
            <person name="Rauscher S."/>
            <person name="Record E."/>
            <person name="Riano-Pachon D.M."/>
            <person name="Robert V."/>
            <person name="Roehrig J."/>
            <person name="Ruller R."/>
            <person name="Salamov A."/>
            <person name="Salih N.S."/>
            <person name="Samson R.A."/>
            <person name="Sandor E."/>
            <person name="Sanguinetti M."/>
            <person name="Schuetze T."/>
            <person name="Sepcic K."/>
            <person name="Shelest E."/>
            <person name="Sherlock G."/>
            <person name="Sophianopoulou V."/>
            <person name="Squina F.M."/>
            <person name="Sun H."/>
            <person name="Susca A."/>
            <person name="Todd R.B."/>
            <person name="Tsang A."/>
            <person name="Unkles S.E."/>
            <person name="van de Wiele N."/>
            <person name="van Rossen-Uffink D."/>
            <person name="Oliveira J.V."/>
            <person name="Vesth T.C."/>
            <person name="Visser J."/>
            <person name="Yu J.-H."/>
            <person name="Zhou M."/>
            <person name="Andersen M.R."/>
            <person name="Archer D.B."/>
            <person name="Baker S.E."/>
            <person name="Benoit I."/>
            <person name="Brakhage A.A."/>
            <person name="Braus G.H."/>
            <person name="Fischer R."/>
            <person name="Frisvad J.C."/>
            <person name="Goldman G.H."/>
            <person name="Houbraken J."/>
            <person name="Oakley B."/>
            <person name="Pocsi I."/>
            <person name="Scazzocchio C."/>
            <person name="Seiboth B."/>
            <person name="vanKuyk P.A."/>
            <person name="Wortman J."/>
            <person name="Dyer P.S."/>
            <person name="Grigoriev I.V."/>
        </authorList>
    </citation>
    <scope>NUCLEOTIDE SEQUENCE [LARGE SCALE GENOMIC DNA]</scope>
    <source>
        <strain evidence="4">CBS 101740 / IMI 381727 / IBT 21946</strain>
    </source>
</reference>
<dbReference type="AlphaFoldDB" id="A0A1L9UC87"/>
<dbReference type="InterPro" id="IPR001680">
    <property type="entry name" value="WD40_rpt"/>
</dbReference>
<evidence type="ECO:0008006" key="5">
    <source>
        <dbReference type="Google" id="ProtNLM"/>
    </source>
</evidence>
<dbReference type="SMART" id="SM00320">
    <property type="entry name" value="WD40"/>
    <property type="match status" value="6"/>
</dbReference>
<dbReference type="STRING" id="767769.A0A1L9UC87"/>
<dbReference type="SUPFAM" id="SSF50978">
    <property type="entry name" value="WD40 repeat-like"/>
    <property type="match status" value="1"/>
</dbReference>
<keyword evidence="4" id="KW-1185">Reference proteome</keyword>
<dbReference type="InterPro" id="IPR037588">
    <property type="entry name" value="MLST8"/>
</dbReference>
<dbReference type="GO" id="GO:0032956">
    <property type="term" value="P:regulation of actin cytoskeleton organization"/>
    <property type="evidence" value="ECO:0007669"/>
    <property type="project" value="TreeGrafter"/>
</dbReference>
<name>A0A1L9UC87_ASPBC</name>
<dbReference type="RefSeq" id="XP_067476534.1">
    <property type="nucleotide sequence ID" value="XM_067625447.1"/>
</dbReference>
<organism evidence="3 4">
    <name type="scientific">Aspergillus brasiliensis (strain CBS 101740 / IMI 381727 / IBT 21946)</name>
    <dbReference type="NCBI Taxonomy" id="767769"/>
    <lineage>
        <taxon>Eukaryota</taxon>
        <taxon>Fungi</taxon>
        <taxon>Dikarya</taxon>
        <taxon>Ascomycota</taxon>
        <taxon>Pezizomycotina</taxon>
        <taxon>Eurotiomycetes</taxon>
        <taxon>Eurotiomycetidae</taxon>
        <taxon>Eurotiales</taxon>
        <taxon>Aspergillaceae</taxon>
        <taxon>Aspergillus</taxon>
        <taxon>Aspergillus subgen. Circumdati</taxon>
    </lineage>
</organism>
<feature type="region of interest" description="Disordered" evidence="2">
    <location>
        <begin position="148"/>
        <end position="176"/>
    </location>
</feature>
<feature type="compositionally biased region" description="Polar residues" evidence="2">
    <location>
        <begin position="27"/>
        <end position="48"/>
    </location>
</feature>
<evidence type="ECO:0000256" key="1">
    <source>
        <dbReference type="ARBA" id="ARBA00009890"/>
    </source>
</evidence>
<dbReference type="PANTHER" id="PTHR19842">
    <property type="entry name" value="G BETA-LIKE PROTEIN GBL"/>
    <property type="match status" value="1"/>
</dbReference>
<dbReference type="Gene3D" id="2.130.10.10">
    <property type="entry name" value="YVTN repeat-like/Quinoprotein amine dehydrogenase"/>
    <property type="match status" value="1"/>
</dbReference>
<feature type="compositionally biased region" description="Polar residues" evidence="2">
    <location>
        <begin position="155"/>
        <end position="164"/>
    </location>
</feature>
<dbReference type="InterPro" id="IPR015943">
    <property type="entry name" value="WD40/YVTN_repeat-like_dom_sf"/>
</dbReference>